<organism evidence="2 3">
    <name type="scientific">Lysobacter silvisoli</name>
    <dbReference type="NCBI Taxonomy" id="2293254"/>
    <lineage>
        <taxon>Bacteria</taxon>
        <taxon>Pseudomonadati</taxon>
        <taxon>Pseudomonadota</taxon>
        <taxon>Gammaproteobacteria</taxon>
        <taxon>Lysobacterales</taxon>
        <taxon>Lysobacteraceae</taxon>
        <taxon>Lysobacter</taxon>
    </lineage>
</organism>
<keyword evidence="1" id="KW-0812">Transmembrane</keyword>
<accession>A0A371JZ13</accession>
<evidence type="ECO:0000313" key="2">
    <source>
        <dbReference type="EMBL" id="RDZ26864.1"/>
    </source>
</evidence>
<reference evidence="2 3" key="1">
    <citation type="submission" date="2018-08" db="EMBL/GenBank/DDBJ databases">
        <title>Lysobacter sp. zong2l5, whole genome shotgun sequence.</title>
        <authorList>
            <person name="Zhang X."/>
            <person name="Feng G."/>
            <person name="Zhu H."/>
        </authorList>
    </citation>
    <scope>NUCLEOTIDE SEQUENCE [LARGE SCALE GENOMIC DNA]</scope>
    <source>
        <strain evidence="3">zong2l5</strain>
    </source>
</reference>
<evidence type="ECO:0000256" key="1">
    <source>
        <dbReference type="SAM" id="Phobius"/>
    </source>
</evidence>
<gene>
    <name evidence="2" type="ORF">DX914_11325</name>
</gene>
<protein>
    <recommendedName>
        <fullName evidence="4">DUF2938 domain-containing protein</fullName>
    </recommendedName>
</protein>
<dbReference type="OrthoDB" id="118190at2"/>
<proteinExistence type="predicted"/>
<keyword evidence="1" id="KW-1133">Transmembrane helix</keyword>
<keyword evidence="3" id="KW-1185">Reference proteome</keyword>
<evidence type="ECO:0000313" key="3">
    <source>
        <dbReference type="Proteomes" id="UP000264492"/>
    </source>
</evidence>
<sequence>MHRSAPPVRSLPLYVFAAGAVAGSLDILYAIGFWSFKGVPAARILQSIAAGVQGKDAFAGGGGSAALGLALHYLIALGMAAAFALVARYRWPGLLARPVRYGLLYGLLLYALMTYVVVPLSAAPGGGGGNALWIGCSLVAHAVLVGLPIALIVRRAFGGGTPVRMEAVGAR</sequence>
<feature type="transmembrane region" description="Helical" evidence="1">
    <location>
        <begin position="130"/>
        <end position="153"/>
    </location>
</feature>
<feature type="transmembrane region" description="Helical" evidence="1">
    <location>
        <begin position="65"/>
        <end position="87"/>
    </location>
</feature>
<dbReference type="Proteomes" id="UP000264492">
    <property type="component" value="Unassembled WGS sequence"/>
</dbReference>
<comment type="caution">
    <text evidence="2">The sequence shown here is derived from an EMBL/GenBank/DDBJ whole genome shotgun (WGS) entry which is preliminary data.</text>
</comment>
<keyword evidence="1" id="KW-0472">Membrane</keyword>
<feature type="transmembrane region" description="Helical" evidence="1">
    <location>
        <begin position="12"/>
        <end position="36"/>
    </location>
</feature>
<dbReference type="AlphaFoldDB" id="A0A371JZ13"/>
<feature type="transmembrane region" description="Helical" evidence="1">
    <location>
        <begin position="99"/>
        <end position="118"/>
    </location>
</feature>
<evidence type="ECO:0008006" key="4">
    <source>
        <dbReference type="Google" id="ProtNLM"/>
    </source>
</evidence>
<name>A0A371JZ13_9GAMM</name>
<dbReference type="RefSeq" id="WP_115859244.1">
    <property type="nucleotide sequence ID" value="NZ_QTSU01000002.1"/>
</dbReference>
<dbReference type="EMBL" id="QTSU01000002">
    <property type="protein sequence ID" value="RDZ26864.1"/>
    <property type="molecule type" value="Genomic_DNA"/>
</dbReference>